<dbReference type="Proteomes" id="UP000789375">
    <property type="component" value="Unassembled WGS sequence"/>
</dbReference>
<dbReference type="AlphaFoldDB" id="A0A9N9BB46"/>
<comment type="caution">
    <text evidence="2">The sequence shown here is derived from an EMBL/GenBank/DDBJ whole genome shotgun (WGS) entry which is preliminary data.</text>
</comment>
<proteinExistence type="predicted"/>
<sequence length="334" mass="38125">MAEMAKTILALYKIIPQYVLGSLPAIAIMGDSPYIEFRAKFMWLLRCLGCPFDGLFHSLNVGGNEVSRCIYWLSEYNFTVVEHTNNEEETNDKEVTKGTDRHPKYRPFGFHAMKLNIEKNKHINEYVERCTAKASVLERLSSLVSAYYIMVGLVAGFSMVQGEIVCEGWAYLPLLLSWTIPAIWRRGFYGILIVKDPSEVFDKIQIIVDNDPKDKLKFHKRATVTLTALLSIVYPWVTVLIVYFTPPVGYFCRSKYVTVITSIWSFNSALAYFWHIKGESDLIMSGEGFLHVWFSTCGFIVAYLLLFLGIFTGYNTLWVDLFGDACDLSNIGCY</sequence>
<reference evidence="2" key="1">
    <citation type="submission" date="2021-06" db="EMBL/GenBank/DDBJ databases">
        <authorList>
            <person name="Kallberg Y."/>
            <person name="Tangrot J."/>
            <person name="Rosling A."/>
        </authorList>
    </citation>
    <scope>NUCLEOTIDE SEQUENCE</scope>
    <source>
        <strain evidence="2">87-6 pot B 2015</strain>
    </source>
</reference>
<name>A0A9N9BB46_FUNMO</name>
<evidence type="ECO:0000313" key="3">
    <source>
        <dbReference type="Proteomes" id="UP000789375"/>
    </source>
</evidence>
<evidence type="ECO:0000313" key="2">
    <source>
        <dbReference type="EMBL" id="CAG8557704.1"/>
    </source>
</evidence>
<feature type="transmembrane region" description="Helical" evidence="1">
    <location>
        <begin position="256"/>
        <end position="276"/>
    </location>
</feature>
<accession>A0A9N9BB46</accession>
<keyword evidence="1" id="KW-0472">Membrane</keyword>
<organism evidence="2 3">
    <name type="scientific">Funneliformis mosseae</name>
    <name type="common">Endomycorrhizal fungus</name>
    <name type="synonym">Glomus mosseae</name>
    <dbReference type="NCBI Taxonomy" id="27381"/>
    <lineage>
        <taxon>Eukaryota</taxon>
        <taxon>Fungi</taxon>
        <taxon>Fungi incertae sedis</taxon>
        <taxon>Mucoromycota</taxon>
        <taxon>Glomeromycotina</taxon>
        <taxon>Glomeromycetes</taxon>
        <taxon>Glomerales</taxon>
        <taxon>Glomeraceae</taxon>
        <taxon>Funneliformis</taxon>
    </lineage>
</organism>
<keyword evidence="3" id="KW-1185">Reference proteome</keyword>
<keyword evidence="1" id="KW-1133">Transmembrane helix</keyword>
<evidence type="ECO:0000256" key="1">
    <source>
        <dbReference type="SAM" id="Phobius"/>
    </source>
</evidence>
<feature type="transmembrane region" description="Helical" evidence="1">
    <location>
        <begin position="222"/>
        <end position="244"/>
    </location>
</feature>
<dbReference type="EMBL" id="CAJVPP010001473">
    <property type="protein sequence ID" value="CAG8557704.1"/>
    <property type="molecule type" value="Genomic_DNA"/>
</dbReference>
<gene>
    <name evidence="2" type="ORF">FMOSSE_LOCUS6798</name>
</gene>
<keyword evidence="1" id="KW-0812">Transmembrane</keyword>
<protein>
    <submittedName>
        <fullName evidence="2">1123_t:CDS:1</fullName>
    </submittedName>
</protein>
<feature type="transmembrane region" description="Helical" evidence="1">
    <location>
        <begin position="288"/>
        <end position="311"/>
    </location>
</feature>
<feature type="transmembrane region" description="Helical" evidence="1">
    <location>
        <begin position="143"/>
        <end position="162"/>
    </location>
</feature>